<feature type="non-terminal residue" evidence="2">
    <location>
        <position position="1"/>
    </location>
</feature>
<dbReference type="AlphaFoldDB" id="A0A0A9Z4C1"/>
<accession>A0A0A9Z4C1</accession>
<gene>
    <name evidence="2" type="primary">Fasn_10</name>
    <name evidence="2" type="ORF">CM83_105278</name>
</gene>
<organism evidence="2">
    <name type="scientific">Lygus hesperus</name>
    <name type="common">Western plant bug</name>
    <dbReference type="NCBI Taxonomy" id="30085"/>
    <lineage>
        <taxon>Eukaryota</taxon>
        <taxon>Metazoa</taxon>
        <taxon>Ecdysozoa</taxon>
        <taxon>Arthropoda</taxon>
        <taxon>Hexapoda</taxon>
        <taxon>Insecta</taxon>
        <taxon>Pterygota</taxon>
        <taxon>Neoptera</taxon>
        <taxon>Paraneoptera</taxon>
        <taxon>Hemiptera</taxon>
        <taxon>Heteroptera</taxon>
        <taxon>Panheteroptera</taxon>
        <taxon>Cimicomorpha</taxon>
        <taxon>Miridae</taxon>
        <taxon>Mirini</taxon>
        <taxon>Lygus</taxon>
    </lineage>
</organism>
<dbReference type="Pfam" id="PF00698">
    <property type="entry name" value="Acyl_transf_1"/>
    <property type="match status" value="1"/>
</dbReference>
<name>A0A0A9Z4C1_LYGHE</name>
<proteinExistence type="predicted"/>
<reference evidence="2" key="1">
    <citation type="journal article" date="2014" name="PLoS ONE">
        <title>Transcriptome-Based Identification of ABC Transporters in the Western Tarnished Plant Bug Lygus hesperus.</title>
        <authorList>
            <person name="Hull J.J."/>
            <person name="Chaney K."/>
            <person name="Geib S.M."/>
            <person name="Fabrick J.A."/>
            <person name="Brent C.S."/>
            <person name="Walsh D."/>
            <person name="Lavine L.C."/>
        </authorList>
    </citation>
    <scope>NUCLEOTIDE SEQUENCE</scope>
</reference>
<feature type="non-terminal residue" evidence="2">
    <location>
        <position position="109"/>
    </location>
</feature>
<reference evidence="2" key="2">
    <citation type="submission" date="2014-07" db="EMBL/GenBank/DDBJ databases">
        <authorList>
            <person name="Hull J."/>
        </authorList>
    </citation>
    <scope>NUCLEOTIDE SEQUENCE</scope>
</reference>
<sequence length="109" mass="12786">RLVLMSDRTESNLIANRERLNEMEIDEELVCLMNHVYKDGIKGHMYRGYIVLNGQVHSQMQIEELRDVETRRPVWFMFSGMGSQWPSMGKSLMRVPVFSNAINKCHEIL</sequence>
<protein>
    <submittedName>
        <fullName evidence="2">Fatty acid synthase</fullName>
    </submittedName>
</protein>
<dbReference type="EMBL" id="GBHO01004868">
    <property type="protein sequence ID" value="JAG38736.1"/>
    <property type="molecule type" value="Transcribed_RNA"/>
</dbReference>
<dbReference type="InterPro" id="IPR014043">
    <property type="entry name" value="Acyl_transferase_dom"/>
</dbReference>
<evidence type="ECO:0000313" key="2">
    <source>
        <dbReference type="EMBL" id="JAG38736.1"/>
    </source>
</evidence>
<dbReference type="InterPro" id="IPR016035">
    <property type="entry name" value="Acyl_Trfase/lysoPLipase"/>
</dbReference>
<feature type="domain" description="Malonyl-CoA:ACP transacylase (MAT)" evidence="1">
    <location>
        <begin position="75"/>
        <end position="108"/>
    </location>
</feature>
<dbReference type="Gene3D" id="3.30.70.3290">
    <property type="match status" value="1"/>
</dbReference>
<evidence type="ECO:0000259" key="1">
    <source>
        <dbReference type="Pfam" id="PF00698"/>
    </source>
</evidence>
<dbReference type="SUPFAM" id="SSF52151">
    <property type="entry name" value="FabD/lysophospholipase-like"/>
    <property type="match status" value="1"/>
</dbReference>